<dbReference type="AlphaFoldDB" id="J3KUQ1"/>
<proteinExistence type="predicted"/>
<evidence type="ECO:0000313" key="1">
    <source>
        <dbReference type="EnsemblPlants" id="OB0071G10150.1"/>
    </source>
</evidence>
<name>J3KUQ1_ORYBR</name>
<organism evidence="1">
    <name type="scientific">Oryza brachyantha</name>
    <name type="common">malo sina</name>
    <dbReference type="NCBI Taxonomy" id="4533"/>
    <lineage>
        <taxon>Eukaryota</taxon>
        <taxon>Viridiplantae</taxon>
        <taxon>Streptophyta</taxon>
        <taxon>Embryophyta</taxon>
        <taxon>Tracheophyta</taxon>
        <taxon>Spermatophyta</taxon>
        <taxon>Magnoliopsida</taxon>
        <taxon>Liliopsida</taxon>
        <taxon>Poales</taxon>
        <taxon>Poaceae</taxon>
        <taxon>BOP clade</taxon>
        <taxon>Oryzoideae</taxon>
        <taxon>Oryzeae</taxon>
        <taxon>Oryzinae</taxon>
        <taxon>Oryza</taxon>
    </lineage>
</organism>
<evidence type="ECO:0000313" key="2">
    <source>
        <dbReference type="Proteomes" id="UP000006038"/>
    </source>
</evidence>
<reference evidence="1" key="1">
    <citation type="submission" date="2015-06" db="UniProtKB">
        <authorList>
            <consortium name="EnsemblPlants"/>
        </authorList>
    </citation>
    <scope>IDENTIFICATION</scope>
</reference>
<accession>J3KUQ1</accession>
<dbReference type="HOGENOM" id="CLU_2444412_0_0_1"/>
<dbReference type="EnsemblPlants" id="OB0071G10150.1">
    <property type="protein sequence ID" value="OB0071G10150.1"/>
    <property type="gene ID" value="OB0071G10150"/>
</dbReference>
<dbReference type="Gramene" id="OB0071G10150.1">
    <property type="protein sequence ID" value="OB0071G10150.1"/>
    <property type="gene ID" value="OB0071G10150"/>
</dbReference>
<dbReference type="Proteomes" id="UP000006038">
    <property type="component" value="Unassembled WGS sequence"/>
</dbReference>
<sequence>MGEMLRQCRLHQVDPSDLPLRRRGRLVRRRLQGLPAGEVVEAASLRVQRPVHRPARAQVQTLTDRSISVSSRINKTQQLIVPSFVRVCCS</sequence>
<protein>
    <submittedName>
        <fullName evidence="1">Uncharacterized protein</fullName>
    </submittedName>
</protein>
<keyword evidence="2" id="KW-1185">Reference proteome</keyword>